<dbReference type="EMBL" id="JAPJDA010000001">
    <property type="protein sequence ID" value="MCX2836649.1"/>
    <property type="molecule type" value="Genomic_DNA"/>
</dbReference>
<feature type="domain" description="TonB-dependent receptor plug" evidence="2">
    <location>
        <begin position="110"/>
        <end position="200"/>
    </location>
</feature>
<organism evidence="3 4">
    <name type="scientific">Salinimicrobium profundisediminis</name>
    <dbReference type="NCBI Taxonomy" id="2994553"/>
    <lineage>
        <taxon>Bacteria</taxon>
        <taxon>Pseudomonadati</taxon>
        <taxon>Bacteroidota</taxon>
        <taxon>Flavobacteriia</taxon>
        <taxon>Flavobacteriales</taxon>
        <taxon>Flavobacteriaceae</taxon>
        <taxon>Salinimicrobium</taxon>
    </lineage>
</organism>
<dbReference type="SUPFAM" id="SSF49464">
    <property type="entry name" value="Carboxypeptidase regulatory domain-like"/>
    <property type="match status" value="1"/>
</dbReference>
<accession>A0A9X3CWB0</accession>
<dbReference type="RefSeq" id="WP_266067823.1">
    <property type="nucleotide sequence ID" value="NZ_JAPJDA010000001.1"/>
</dbReference>
<name>A0A9X3CWB0_9FLAO</name>
<keyword evidence="1" id="KW-0732">Signal</keyword>
<feature type="chain" id="PRO_5040841255" evidence="1">
    <location>
        <begin position="24"/>
        <end position="1004"/>
    </location>
</feature>
<reference evidence="3" key="1">
    <citation type="submission" date="2022-11" db="EMBL/GenBank/DDBJ databases">
        <title>Salinimicrobium profundisediminis sp. nov., isolated from deep-sea sediment of the Mariana Trench.</title>
        <authorList>
            <person name="Fu H."/>
        </authorList>
    </citation>
    <scope>NUCLEOTIDE SEQUENCE</scope>
    <source>
        <strain evidence="3">MT39</strain>
    </source>
</reference>
<dbReference type="Pfam" id="PF07715">
    <property type="entry name" value="Plug"/>
    <property type="match status" value="1"/>
</dbReference>
<evidence type="ECO:0000313" key="4">
    <source>
        <dbReference type="Proteomes" id="UP001148482"/>
    </source>
</evidence>
<evidence type="ECO:0000259" key="2">
    <source>
        <dbReference type="Pfam" id="PF07715"/>
    </source>
</evidence>
<evidence type="ECO:0000256" key="1">
    <source>
        <dbReference type="SAM" id="SignalP"/>
    </source>
</evidence>
<gene>
    <name evidence="3" type="ORF">OQ279_00675</name>
</gene>
<dbReference type="AlphaFoldDB" id="A0A9X3CWB0"/>
<dbReference type="NCBIfam" id="TIGR04056">
    <property type="entry name" value="OMP_RagA_SusC"/>
    <property type="match status" value="1"/>
</dbReference>
<sequence length="1004" mass="111479">MKHITLKIVLCAITVLLPVILSAQTATKLDLTTLIRTQKGLPVKGAIVTSEQDNISTQTDSMGIFSLQVSPNAKLSISTLGNEVQFVTATPGLQEIVLEVEQLVQVAYRKENVDDLLGGISYVNLPELLDKNYITYPLENMEAFVPGFHGNLWGMNEYLVLVDGVPRDLNSVQPTAIDQISFLKGISAVALYGSRAAKGAILITTKGGHIGEQTIDVRVNAGFHIPKGFPKYLGSAEYMTLYNEARINDGLEALYSEEEIYYHAVGDNPYRYPNVDFYSSDYLQEAYSLYDGTLEIAGGNQKARYYTNMGFMREGSLLNFGEAENNKNERFNVRGNVDMKLTDYISANVDLAAIFTSNVGVNTNYWEGAANIRPNRFTPLIPITFLEENDLTSWNLVEGTDNLINGRYLLGGTQLDQTNPIADVYAGGSNTFNSRQFQFNAGVDADLQNVLEGLTFSSLFGIDYATSYTQAFNNSYAVFEPAWNNYAGTDLISNLTRYGQDASSGDLNVSNSSYRQTIAFSGQLNYQTQLDNDHNISAMLIAGGFQRSSSGVYQGTNNANLGLHLGYDFRSKYYAQFNGAMVYSTMVPEDNRTAFSPTLSLGWRISEEDFLSSSSIVDDLKLSVSAGILHTDLDISDYYLYEAIYTQTDGAWYGWADLSAPAQSTDSRRGANPNMKLPKREEISVGLDASFFDNMLVVNGNVFMSKMTGLVDQLSVLYPSYFQTGWPNSSFIPYVNYNEDLRSGFDFGVNFNKQIGQVDWSLGLVGTYFTTEASKRAEFYEDEYQNRQGRPLDAIWGLESDGFFESTEDIANSPEPAFGEVQPGDIKYKDQNADGVINSQDEVYLGRGGWYGSPFTAGVNLTAKWNNFTFFALGVARSGAIGMKDNNYFWVNGQDKYSEVVRDRWTPETMDTATFPRLTTSGGNNNFRNSDFWTYSTNRFDLARVQVSYTFPESIVNGDFLKEFGVYVNGANLLTIAPNRDILELNIGGAPQTRFFNLGVKALF</sequence>
<feature type="signal peptide" evidence="1">
    <location>
        <begin position="1"/>
        <end position="23"/>
    </location>
</feature>
<evidence type="ECO:0000313" key="3">
    <source>
        <dbReference type="EMBL" id="MCX2836649.1"/>
    </source>
</evidence>
<protein>
    <submittedName>
        <fullName evidence="3">SusC/RagA family TonB-linked outer membrane protein</fullName>
    </submittedName>
</protein>
<dbReference type="InterPro" id="IPR037066">
    <property type="entry name" value="Plug_dom_sf"/>
</dbReference>
<dbReference type="Proteomes" id="UP001148482">
    <property type="component" value="Unassembled WGS sequence"/>
</dbReference>
<dbReference type="SUPFAM" id="SSF56935">
    <property type="entry name" value="Porins"/>
    <property type="match status" value="1"/>
</dbReference>
<proteinExistence type="predicted"/>
<keyword evidence="4" id="KW-1185">Reference proteome</keyword>
<dbReference type="InterPro" id="IPR023996">
    <property type="entry name" value="TonB-dep_OMP_SusC/RagA"/>
</dbReference>
<dbReference type="InterPro" id="IPR008969">
    <property type="entry name" value="CarboxyPept-like_regulatory"/>
</dbReference>
<dbReference type="Gene3D" id="2.170.130.10">
    <property type="entry name" value="TonB-dependent receptor, plug domain"/>
    <property type="match status" value="1"/>
</dbReference>
<dbReference type="InterPro" id="IPR012910">
    <property type="entry name" value="Plug_dom"/>
</dbReference>
<comment type="caution">
    <text evidence="3">The sequence shown here is derived from an EMBL/GenBank/DDBJ whole genome shotgun (WGS) entry which is preliminary data.</text>
</comment>